<dbReference type="EMBL" id="BONO01000009">
    <property type="protein sequence ID" value="GIG36081.1"/>
    <property type="molecule type" value="Genomic_DNA"/>
</dbReference>
<protein>
    <recommendedName>
        <fullName evidence="3">Glycosyl transferase family 1 domain-containing protein</fullName>
    </recommendedName>
</protein>
<keyword evidence="2" id="KW-1185">Reference proteome</keyword>
<evidence type="ECO:0008006" key="3">
    <source>
        <dbReference type="Google" id="ProtNLM"/>
    </source>
</evidence>
<dbReference type="Proteomes" id="UP000642125">
    <property type="component" value="Unassembled WGS sequence"/>
</dbReference>
<dbReference type="SUPFAM" id="SSF53756">
    <property type="entry name" value="UDP-Glycosyltransferase/glycogen phosphorylase"/>
    <property type="match status" value="1"/>
</dbReference>
<evidence type="ECO:0000313" key="1">
    <source>
        <dbReference type="EMBL" id="GIG36081.1"/>
    </source>
</evidence>
<evidence type="ECO:0000313" key="2">
    <source>
        <dbReference type="Proteomes" id="UP000642125"/>
    </source>
</evidence>
<comment type="caution">
    <text evidence="1">The sequence shown here is derived from an EMBL/GenBank/DDBJ whole genome shotgun (WGS) entry which is preliminary data.</text>
</comment>
<reference evidence="1" key="1">
    <citation type="submission" date="2021-01" db="EMBL/GenBank/DDBJ databases">
        <title>Whole genome shotgun sequence of Cellulomonas pakistanensis NBRC 110800.</title>
        <authorList>
            <person name="Komaki H."/>
            <person name="Tamura T."/>
        </authorList>
    </citation>
    <scope>NUCLEOTIDE SEQUENCE</scope>
    <source>
        <strain evidence="1">NBRC 110800</strain>
    </source>
</reference>
<dbReference type="AlphaFoldDB" id="A0A919P8N0"/>
<gene>
    <name evidence="1" type="ORF">Cpa01nite_14620</name>
</gene>
<dbReference type="Pfam" id="PF13692">
    <property type="entry name" value="Glyco_trans_1_4"/>
    <property type="match status" value="1"/>
</dbReference>
<name>A0A919P8N0_9CELL</name>
<dbReference type="PANTHER" id="PTHR46656">
    <property type="entry name" value="PUTATIVE-RELATED"/>
    <property type="match status" value="1"/>
</dbReference>
<dbReference type="Gene3D" id="3.40.50.2000">
    <property type="entry name" value="Glycogen Phosphorylase B"/>
    <property type="match status" value="1"/>
</dbReference>
<sequence>MDILVVTTSGTAARARSTVRSALPFGTVTVLDLDAGYRPVGTERVLAPAGIPLATTRLHRWAVRYPLAVVRSLAAQHHLAHRDSDGPVVVVEPGVLLLSALDGLVAAAAEAGLALVSRTGVVADDRRDPTPADLLRSGAVSPALLAVRADRADALTAWATGLRATEDATGWTTLLAGTVPHALLRDPAVLVSAWSLAPGHALTPADEPGALLLDGRPVVALDLTRADPAVPWLLDAGATGDPRARLSDHPVLAARVAAALETLAEDEAGLPTSGETWARTSLGGLVDAPLRTLYAATPDAPDPFDPAERTALLDWLTEPAPDGGLSRYLRAVRAGRPDLAGVFAGVPGRDEEAYVSWAVEHAVAEGFDGDLVAESVRRWTVPPAPPAAYEPGVNVVGFLRGELGIGESARLLVQALDAAGVPRSTVPVDTHLSSRQRPADDAPAVRRPPLATTVLCVNSDLTPTVASALPVAYDGTYRIGMWYWEVEDFPASQHGGLATVDEVWVATDFVRAAIAPHTALPVRTLTPPLPQRPASGPARTRAELGLPDAPVFLFAFDFLSTAERKNPLGLVDAFCAAFGPEDGPVLVVKSINADRRPSEAERLRLRVAGLPHVRLVEEYLDADARDALVAACDCYVSLHRSEGLGLTMAEAMAWGKPVIATRYSGNLQFMTDANSYLVDWTPAPVPADAAPYPAGSTWADPDLAHAVRLMREVVADPAGAAARGARAARDIAELHSPAAAGAAIAARLAEIADRPVAAPASAPRRLLGRLRSGRG</sequence>
<dbReference type="CDD" id="cd01635">
    <property type="entry name" value="Glycosyltransferase_GTB-type"/>
    <property type="match status" value="1"/>
</dbReference>
<dbReference type="RefSeq" id="WP_203668114.1">
    <property type="nucleotide sequence ID" value="NZ_BONO01000009.1"/>
</dbReference>
<dbReference type="PANTHER" id="PTHR46656:SF3">
    <property type="entry name" value="PUTATIVE-RELATED"/>
    <property type="match status" value="1"/>
</dbReference>
<accession>A0A919P8N0</accession>
<organism evidence="1 2">
    <name type="scientific">Cellulomonas pakistanensis</name>
    <dbReference type="NCBI Taxonomy" id="992287"/>
    <lineage>
        <taxon>Bacteria</taxon>
        <taxon>Bacillati</taxon>
        <taxon>Actinomycetota</taxon>
        <taxon>Actinomycetes</taxon>
        <taxon>Micrococcales</taxon>
        <taxon>Cellulomonadaceae</taxon>
        <taxon>Cellulomonas</taxon>
    </lineage>
</organism>
<proteinExistence type="predicted"/>